<dbReference type="AlphaFoldDB" id="A0A4D4J1U6"/>
<keyword evidence="3" id="KW-1185">Reference proteome</keyword>
<dbReference type="EMBL" id="BJFL01000001">
    <property type="protein sequence ID" value="GDY28758.1"/>
    <property type="molecule type" value="Genomic_DNA"/>
</dbReference>
<feature type="region of interest" description="Disordered" evidence="1">
    <location>
        <begin position="353"/>
        <end position="377"/>
    </location>
</feature>
<name>A0A4D4J1U6_9PSEU</name>
<organism evidence="2 3">
    <name type="scientific">Gandjariella thermophila</name>
    <dbReference type="NCBI Taxonomy" id="1931992"/>
    <lineage>
        <taxon>Bacteria</taxon>
        <taxon>Bacillati</taxon>
        <taxon>Actinomycetota</taxon>
        <taxon>Actinomycetes</taxon>
        <taxon>Pseudonocardiales</taxon>
        <taxon>Pseudonocardiaceae</taxon>
        <taxon>Gandjariella</taxon>
    </lineage>
</organism>
<comment type="caution">
    <text evidence="2">The sequence shown here is derived from an EMBL/GenBank/DDBJ whole genome shotgun (WGS) entry which is preliminary data.</text>
</comment>
<evidence type="ECO:0000256" key="1">
    <source>
        <dbReference type="SAM" id="MobiDB-lite"/>
    </source>
</evidence>
<proteinExistence type="predicted"/>
<protein>
    <submittedName>
        <fullName evidence="2">Uncharacterized protein</fullName>
    </submittedName>
</protein>
<evidence type="ECO:0000313" key="3">
    <source>
        <dbReference type="Proteomes" id="UP000298860"/>
    </source>
</evidence>
<reference evidence="3" key="1">
    <citation type="submission" date="2019-04" db="EMBL/GenBank/DDBJ databases">
        <title>Draft genome sequence of Pseudonocardiaceae bacterium SL3-2-4.</title>
        <authorList>
            <person name="Ningsih F."/>
            <person name="Yokota A."/>
            <person name="Sakai Y."/>
            <person name="Nanatani K."/>
            <person name="Yabe S."/>
            <person name="Oetari A."/>
            <person name="Sjamsuridzal W."/>
        </authorList>
    </citation>
    <scope>NUCLEOTIDE SEQUENCE [LARGE SCALE GENOMIC DNA]</scope>
    <source>
        <strain evidence="3">SL3-2-4</strain>
    </source>
</reference>
<dbReference type="RefSeq" id="WP_192909340.1">
    <property type="nucleotide sequence ID" value="NZ_BJFL01000001.1"/>
</dbReference>
<accession>A0A4D4J1U6</accession>
<gene>
    <name evidence="2" type="ORF">GTS_03910</name>
</gene>
<sequence length="483" mass="51749">MSGPVPDRGAPDLAAALDRVAAVADAVLYEGYLLYPYRGTAAKNQARARWQFGVLVPPGYAEAGTGEHDSARTECLLEPDPDRAARATLHVRVRFLQAQARIVQRAEPGGRFVSVDALRVAGVDAVTWDEAVERQVDAAVGVADLVAEARTVPFTLPGGQDVAELRELSGELRGRVVRQRHPLSGELRLSAEPVPAARELLRIRAEVANTSPWRDSRAGRDEALRHSLIAAHTALAATGGGFLSLLDPPGWAGDAARACVNRNAWPVLGGPPGCRDVVLSAPIVLYDHPTVASESPGDLFDATEIDELLVLRTLTLTDEEKRQARATDARAAEILDRVESMPPEVMRRLHGTGRVPRVSSPTGPAVPDPRAAGTGPPPWWDPVADAAVRPEANSVLVDGVEVRRGSRVRLRPTGGSDAQDMFVAGRTATVHAVFLDCDDEHYLAVTLDDDPAGEIARANGRFRYFAPDEVEPIPAGEHGEVSR</sequence>
<dbReference type="Proteomes" id="UP000298860">
    <property type="component" value="Unassembled WGS sequence"/>
</dbReference>
<evidence type="ECO:0000313" key="2">
    <source>
        <dbReference type="EMBL" id="GDY28758.1"/>
    </source>
</evidence>